<comment type="caution">
    <text evidence="2">The sequence shown here is derived from an EMBL/GenBank/DDBJ whole genome shotgun (WGS) entry which is preliminary data.</text>
</comment>
<evidence type="ECO:0000313" key="3">
    <source>
        <dbReference type="Proteomes" id="UP000178681"/>
    </source>
</evidence>
<dbReference type="InterPro" id="IPR032790">
    <property type="entry name" value="GDE_C"/>
</dbReference>
<proteinExistence type="predicted"/>
<evidence type="ECO:0000313" key="2">
    <source>
        <dbReference type="EMBL" id="OGG07658.1"/>
    </source>
</evidence>
<organism evidence="2 3">
    <name type="scientific">Candidatus Gottesmanbacteria bacterium RIFCSPHIGHO2_01_FULL_42_12</name>
    <dbReference type="NCBI Taxonomy" id="1798377"/>
    <lineage>
        <taxon>Bacteria</taxon>
        <taxon>Candidatus Gottesmaniibacteriota</taxon>
    </lineage>
</organism>
<dbReference type="Proteomes" id="UP000178681">
    <property type="component" value="Unassembled WGS sequence"/>
</dbReference>
<dbReference type="GO" id="GO:0005975">
    <property type="term" value="P:carbohydrate metabolic process"/>
    <property type="evidence" value="ECO:0007669"/>
    <property type="project" value="InterPro"/>
</dbReference>
<reference evidence="2 3" key="1">
    <citation type="journal article" date="2016" name="Nat. Commun.">
        <title>Thousands of microbial genomes shed light on interconnected biogeochemical processes in an aquifer system.</title>
        <authorList>
            <person name="Anantharaman K."/>
            <person name="Brown C.T."/>
            <person name="Hug L.A."/>
            <person name="Sharon I."/>
            <person name="Castelle C.J."/>
            <person name="Probst A.J."/>
            <person name="Thomas B.C."/>
            <person name="Singh A."/>
            <person name="Wilkins M.J."/>
            <person name="Karaoz U."/>
            <person name="Brodie E.L."/>
            <person name="Williams K.H."/>
            <person name="Hubbard S.S."/>
            <person name="Banfield J.F."/>
        </authorList>
    </citation>
    <scope>NUCLEOTIDE SEQUENCE [LARGE SCALE GENOMIC DNA]</scope>
</reference>
<dbReference type="STRING" id="1798377.A2872_01720"/>
<dbReference type="InterPro" id="IPR008928">
    <property type="entry name" value="6-hairpin_glycosidase_sf"/>
</dbReference>
<feature type="domain" description="Glycogen debranching enzyme C-terminal" evidence="1">
    <location>
        <begin position="128"/>
        <end position="415"/>
    </location>
</feature>
<sequence length="422" mass="47456">MVAIVLLFHICSMDKSLQSIFYNSLLDLETEDGINASGRDEIFGCIFGRDTAMTVLKILNILKRQNQTIDHNRLIDIARKALLGLTALQGKEVNLESGEEPGKFIHEYRKDRFEHLTAGPRPWYIYPDGKLRNYDSLDATPLALIAISKFFELTGDKDFLEKTLPSVEKGLDWLQLFGDLDNDHLLEYELSAKRKFGGLLVQSWTDSFESLARTDGTFPPYPIAPVEIQGYAWLALKLWGKNKEAEKLKVAFNNKFLFKDGGLTFAAQALDGEKKQITTLTGNPLLLLWASHNGECILKNSVISDIVKRTFMPDLFDEGAGIRTMSSKSATYNPNSDSYHNGSFWPILNGLVYEGLANWDYFAEANRLKTASLAGLSYYQTPIELYTKGLDGNFYEYKNILGQTSCKKQAWSAAAGLDFLTE</sequence>
<dbReference type="AlphaFoldDB" id="A0A1F5Z5D0"/>
<dbReference type="Gene3D" id="1.50.10.10">
    <property type="match status" value="1"/>
</dbReference>
<name>A0A1F5Z5D0_9BACT</name>
<evidence type="ECO:0000259" key="1">
    <source>
        <dbReference type="Pfam" id="PF06202"/>
    </source>
</evidence>
<dbReference type="EMBL" id="MFJG01000003">
    <property type="protein sequence ID" value="OGG07658.1"/>
    <property type="molecule type" value="Genomic_DNA"/>
</dbReference>
<gene>
    <name evidence="2" type="ORF">A2872_01720</name>
</gene>
<dbReference type="InterPro" id="IPR012341">
    <property type="entry name" value="6hp_glycosidase-like_sf"/>
</dbReference>
<dbReference type="Pfam" id="PF06202">
    <property type="entry name" value="GDE_C"/>
    <property type="match status" value="1"/>
</dbReference>
<accession>A0A1F5Z5D0</accession>
<protein>
    <recommendedName>
        <fullName evidence="1">Glycogen debranching enzyme C-terminal domain-containing protein</fullName>
    </recommendedName>
</protein>
<dbReference type="SUPFAM" id="SSF48208">
    <property type="entry name" value="Six-hairpin glycosidases"/>
    <property type="match status" value="1"/>
</dbReference>